<keyword evidence="2 7" id="KW-0813">Transport</keyword>
<dbReference type="GO" id="GO:0005886">
    <property type="term" value="C:plasma membrane"/>
    <property type="evidence" value="ECO:0007669"/>
    <property type="project" value="UniProtKB-SubCell"/>
</dbReference>
<dbReference type="InterPro" id="IPR045621">
    <property type="entry name" value="BPD_transp_1_N"/>
</dbReference>
<feature type="transmembrane region" description="Helical" evidence="7">
    <location>
        <begin position="175"/>
        <end position="193"/>
    </location>
</feature>
<dbReference type="EMBL" id="CP054038">
    <property type="protein sequence ID" value="QKJ18255.1"/>
    <property type="molecule type" value="Genomic_DNA"/>
</dbReference>
<evidence type="ECO:0000256" key="7">
    <source>
        <dbReference type="RuleBase" id="RU363032"/>
    </source>
</evidence>
<dbReference type="PROSITE" id="PS50928">
    <property type="entry name" value="ABC_TM1"/>
    <property type="match status" value="1"/>
</dbReference>
<organism evidence="9 10">
    <name type="scientific">Microbacterium hominis</name>
    <dbReference type="NCBI Taxonomy" id="162426"/>
    <lineage>
        <taxon>Bacteria</taxon>
        <taxon>Bacillati</taxon>
        <taxon>Actinomycetota</taxon>
        <taxon>Actinomycetes</taxon>
        <taxon>Micrococcales</taxon>
        <taxon>Microbacteriaceae</taxon>
        <taxon>Microbacterium</taxon>
    </lineage>
</organism>
<name>A0A7D4PKN5_9MICO</name>
<evidence type="ECO:0000256" key="2">
    <source>
        <dbReference type="ARBA" id="ARBA00022448"/>
    </source>
</evidence>
<keyword evidence="6 7" id="KW-0472">Membrane</keyword>
<comment type="similarity">
    <text evidence="7">Belongs to the binding-protein-dependent transport system permease family.</text>
</comment>
<dbReference type="Pfam" id="PF00528">
    <property type="entry name" value="BPD_transp_1"/>
    <property type="match status" value="1"/>
</dbReference>
<feature type="transmembrane region" description="Helical" evidence="7">
    <location>
        <begin position="133"/>
        <end position="155"/>
    </location>
</feature>
<feature type="transmembrane region" description="Helical" evidence="7">
    <location>
        <begin position="250"/>
        <end position="271"/>
    </location>
</feature>
<feature type="domain" description="ABC transmembrane type-1" evidence="8">
    <location>
        <begin position="95"/>
        <end position="299"/>
    </location>
</feature>
<protein>
    <submittedName>
        <fullName evidence="9">ABC transporter permease</fullName>
    </submittedName>
</protein>
<evidence type="ECO:0000256" key="4">
    <source>
        <dbReference type="ARBA" id="ARBA00022692"/>
    </source>
</evidence>
<proteinExistence type="inferred from homology"/>
<dbReference type="SUPFAM" id="SSF161098">
    <property type="entry name" value="MetI-like"/>
    <property type="match status" value="1"/>
</dbReference>
<dbReference type="PANTHER" id="PTHR43163">
    <property type="entry name" value="DIPEPTIDE TRANSPORT SYSTEM PERMEASE PROTEIN DPPB-RELATED"/>
    <property type="match status" value="1"/>
</dbReference>
<dbReference type="Pfam" id="PF19300">
    <property type="entry name" value="BPD_transp_1_N"/>
    <property type="match status" value="1"/>
</dbReference>
<dbReference type="RefSeq" id="WP_172988635.1">
    <property type="nucleotide sequence ID" value="NZ_CP054038.1"/>
</dbReference>
<dbReference type="Proteomes" id="UP000502498">
    <property type="component" value="Chromosome"/>
</dbReference>
<evidence type="ECO:0000256" key="3">
    <source>
        <dbReference type="ARBA" id="ARBA00022475"/>
    </source>
</evidence>
<evidence type="ECO:0000256" key="6">
    <source>
        <dbReference type="ARBA" id="ARBA00023136"/>
    </source>
</evidence>
<gene>
    <name evidence="9" type="ORF">HQM25_01790</name>
</gene>
<feature type="transmembrane region" description="Helical" evidence="7">
    <location>
        <begin position="95"/>
        <end position="121"/>
    </location>
</feature>
<keyword evidence="3" id="KW-1003">Cell membrane</keyword>
<evidence type="ECO:0000256" key="5">
    <source>
        <dbReference type="ARBA" id="ARBA00022989"/>
    </source>
</evidence>
<dbReference type="GO" id="GO:0071916">
    <property type="term" value="F:dipeptide transmembrane transporter activity"/>
    <property type="evidence" value="ECO:0007669"/>
    <property type="project" value="TreeGrafter"/>
</dbReference>
<evidence type="ECO:0000313" key="10">
    <source>
        <dbReference type="Proteomes" id="UP000502498"/>
    </source>
</evidence>
<dbReference type="Gene3D" id="1.10.3720.10">
    <property type="entry name" value="MetI-like"/>
    <property type="match status" value="1"/>
</dbReference>
<evidence type="ECO:0000313" key="9">
    <source>
        <dbReference type="EMBL" id="QKJ18255.1"/>
    </source>
</evidence>
<sequence>MLFFILRKIAAGLVLLVVVSFLTFTLLYLSSSNIALNMIGDNATPEQIAAVEQRLGLDQPLFARYFAWVGAALAGDLGTSWFSPGTVASSIASRLPVTLALILTAVMITAIVATALGVLAATRRGWADRLVQVGAIVGDAIPGFVLAVFLITLFAVQLQLLPAISTIRPGVGLDAWVFSLILPVAAIVVASTTNSAQQIRSAVISELGRDYVRTLRSRGIGEREILFLHVLRGAAPAGLTVLGLQFVGLLSASVIVESIFALPGLGSLAVTATSQSDIPVVMGIVIVTVILVVIVNLLVDLANGWLNPKVRVS</sequence>
<evidence type="ECO:0000256" key="1">
    <source>
        <dbReference type="ARBA" id="ARBA00004651"/>
    </source>
</evidence>
<keyword evidence="4 7" id="KW-0812">Transmembrane</keyword>
<dbReference type="InterPro" id="IPR035906">
    <property type="entry name" value="MetI-like_sf"/>
</dbReference>
<dbReference type="CDD" id="cd06261">
    <property type="entry name" value="TM_PBP2"/>
    <property type="match status" value="1"/>
</dbReference>
<comment type="subcellular location">
    <subcellularLocation>
        <location evidence="1 7">Cell membrane</location>
        <topology evidence="1 7">Multi-pass membrane protein</topology>
    </subcellularLocation>
</comment>
<keyword evidence="5 7" id="KW-1133">Transmembrane helix</keyword>
<feature type="transmembrane region" description="Helical" evidence="7">
    <location>
        <begin position="6"/>
        <end position="29"/>
    </location>
</feature>
<dbReference type="AlphaFoldDB" id="A0A7D4PKN5"/>
<feature type="transmembrane region" description="Helical" evidence="7">
    <location>
        <begin position="62"/>
        <end position="83"/>
    </location>
</feature>
<accession>A0A7D4PKN5</accession>
<evidence type="ECO:0000259" key="8">
    <source>
        <dbReference type="PROSITE" id="PS50928"/>
    </source>
</evidence>
<reference evidence="9 10" key="1">
    <citation type="submission" date="2020-05" db="EMBL/GenBank/DDBJ databases">
        <title>Strain PA2F3 complete genome.</title>
        <authorList>
            <person name="Kim Y.-S."/>
            <person name="Kim S.-J."/>
            <person name="Jung H.-k."/>
            <person name="Kim S.-E."/>
            <person name="Kim K.-H."/>
        </authorList>
    </citation>
    <scope>NUCLEOTIDE SEQUENCE [LARGE SCALE GENOMIC DNA]</scope>
    <source>
        <strain evidence="9 10">PA2F3</strain>
    </source>
</reference>
<dbReference type="PANTHER" id="PTHR43163:SF6">
    <property type="entry name" value="DIPEPTIDE TRANSPORT SYSTEM PERMEASE PROTEIN DPPB-RELATED"/>
    <property type="match status" value="1"/>
</dbReference>
<dbReference type="InterPro" id="IPR000515">
    <property type="entry name" value="MetI-like"/>
</dbReference>
<feature type="transmembrane region" description="Helical" evidence="7">
    <location>
        <begin position="278"/>
        <end position="299"/>
    </location>
</feature>